<protein>
    <recommendedName>
        <fullName evidence="4">DUF2178 domain-containing protein</fullName>
    </recommendedName>
</protein>
<keyword evidence="1" id="KW-0812">Transmembrane</keyword>
<gene>
    <name evidence="2" type="ORF">COV91_06085</name>
</gene>
<evidence type="ECO:0008006" key="4">
    <source>
        <dbReference type="Google" id="ProtNLM"/>
    </source>
</evidence>
<feature type="transmembrane region" description="Helical" evidence="1">
    <location>
        <begin position="94"/>
        <end position="112"/>
    </location>
</feature>
<proteinExistence type="predicted"/>
<keyword evidence="1" id="KW-1133">Transmembrane helix</keyword>
<dbReference type="Proteomes" id="UP000229342">
    <property type="component" value="Unassembled WGS sequence"/>
</dbReference>
<feature type="transmembrane region" description="Helical" evidence="1">
    <location>
        <begin position="70"/>
        <end position="88"/>
    </location>
</feature>
<reference evidence="2 3" key="1">
    <citation type="submission" date="2017-09" db="EMBL/GenBank/DDBJ databases">
        <title>Depth-based differentiation of microbial function through sediment-hosted aquifers and enrichment of novel symbionts in the deep terrestrial subsurface.</title>
        <authorList>
            <person name="Probst A.J."/>
            <person name="Ladd B."/>
            <person name="Jarett J.K."/>
            <person name="Geller-Mcgrath D.E."/>
            <person name="Sieber C.M."/>
            <person name="Emerson J.B."/>
            <person name="Anantharaman K."/>
            <person name="Thomas B.C."/>
            <person name="Malmstrom R."/>
            <person name="Stieglmeier M."/>
            <person name="Klingl A."/>
            <person name="Woyke T."/>
            <person name="Ryan C.M."/>
            <person name="Banfield J.F."/>
        </authorList>
    </citation>
    <scope>NUCLEOTIDE SEQUENCE [LARGE SCALE GENOMIC DNA]</scope>
    <source>
        <strain evidence="2">CG11_big_fil_rev_8_21_14_0_20_46_11</strain>
    </source>
</reference>
<feature type="transmembrane region" description="Helical" evidence="1">
    <location>
        <begin position="5"/>
        <end position="22"/>
    </location>
</feature>
<name>A0A2H0K9Z3_9BACT</name>
<dbReference type="EMBL" id="PCVG01000083">
    <property type="protein sequence ID" value="PIQ68066.1"/>
    <property type="molecule type" value="Genomic_DNA"/>
</dbReference>
<dbReference type="AlphaFoldDB" id="A0A2H0K9Z3"/>
<keyword evidence="1" id="KW-0472">Membrane</keyword>
<evidence type="ECO:0000256" key="1">
    <source>
        <dbReference type="SAM" id="Phobius"/>
    </source>
</evidence>
<organism evidence="2 3">
    <name type="scientific">Candidatus Taylorbacteria bacterium CG11_big_fil_rev_8_21_14_0_20_46_11</name>
    <dbReference type="NCBI Taxonomy" id="1975025"/>
    <lineage>
        <taxon>Bacteria</taxon>
        <taxon>Candidatus Tayloriibacteriota</taxon>
    </lineage>
</organism>
<evidence type="ECO:0000313" key="2">
    <source>
        <dbReference type="EMBL" id="PIQ68066.1"/>
    </source>
</evidence>
<comment type="caution">
    <text evidence="2">The sequence shown here is derived from an EMBL/GenBank/DDBJ whole genome shotgun (WGS) entry which is preliminary data.</text>
</comment>
<sequence length="117" mass="13277">MIKDSLIPLILAVLLFFLFNPFDWWMNGLVYMCVVGAVLVLFGVFALFVWKEKARDEREESHALFAGRTAYLLGGLTLVVGIVVQSFAHAIDPWLPSTLLVMILGKMFALSWSRTRR</sequence>
<evidence type="ECO:0000313" key="3">
    <source>
        <dbReference type="Proteomes" id="UP000229342"/>
    </source>
</evidence>
<feature type="transmembrane region" description="Helical" evidence="1">
    <location>
        <begin position="28"/>
        <end position="50"/>
    </location>
</feature>
<accession>A0A2H0K9Z3</accession>